<keyword evidence="5" id="KW-1052">Target cell membrane</keyword>
<accession>A0A8X6EZR3</accession>
<dbReference type="AlphaFoldDB" id="A0A8X6EZR3"/>
<keyword evidence="13" id="KW-0812">Transmembrane</keyword>
<keyword evidence="7" id="KW-0528">Neurotoxin</keyword>
<dbReference type="GO" id="GO:0005576">
    <property type="term" value="C:extracellular region"/>
    <property type="evidence" value="ECO:0007669"/>
    <property type="project" value="UniProtKB-SubCell"/>
</dbReference>
<organism evidence="14 17">
    <name type="scientific">Trichonephila clavata</name>
    <name type="common">Joro spider</name>
    <name type="synonym">Nephila clavata</name>
    <dbReference type="NCBI Taxonomy" id="2740835"/>
    <lineage>
        <taxon>Eukaryota</taxon>
        <taxon>Metazoa</taxon>
        <taxon>Ecdysozoa</taxon>
        <taxon>Arthropoda</taxon>
        <taxon>Chelicerata</taxon>
        <taxon>Arachnida</taxon>
        <taxon>Araneae</taxon>
        <taxon>Araneomorphae</taxon>
        <taxon>Entelegynae</taxon>
        <taxon>Araneoidea</taxon>
        <taxon>Nephilidae</taxon>
        <taxon>Trichonephila</taxon>
    </lineage>
</organism>
<dbReference type="OrthoDB" id="7762568at2759"/>
<dbReference type="Pfam" id="PF13857">
    <property type="entry name" value="Ank_5"/>
    <property type="match status" value="1"/>
</dbReference>
<evidence type="ECO:0000256" key="11">
    <source>
        <dbReference type="ARBA" id="ARBA00023298"/>
    </source>
</evidence>
<dbReference type="PROSITE" id="PS50297">
    <property type="entry name" value="ANK_REP_REGION"/>
    <property type="match status" value="1"/>
</dbReference>
<keyword evidence="3" id="KW-0268">Exocytosis</keyword>
<evidence type="ECO:0000256" key="13">
    <source>
        <dbReference type="SAM" id="Phobius"/>
    </source>
</evidence>
<dbReference type="EMBL" id="BMAO01010200">
    <property type="protein sequence ID" value="GFQ65501.1"/>
    <property type="molecule type" value="Genomic_DNA"/>
</dbReference>
<evidence type="ECO:0000256" key="10">
    <source>
        <dbReference type="ARBA" id="ARBA00023043"/>
    </source>
</evidence>
<evidence type="ECO:0000256" key="9">
    <source>
        <dbReference type="ARBA" id="ARBA00023028"/>
    </source>
</evidence>
<dbReference type="InterPro" id="IPR036770">
    <property type="entry name" value="Ankyrin_rpt-contain_sf"/>
</dbReference>
<dbReference type="Gene3D" id="1.25.40.20">
    <property type="entry name" value="Ankyrin repeat-containing domain"/>
    <property type="match status" value="1"/>
</dbReference>
<evidence type="ECO:0000256" key="8">
    <source>
        <dbReference type="ARBA" id="ARBA00022737"/>
    </source>
</evidence>
<name>A0A8X6EZR3_TRICU</name>
<sequence>MNKHLRRFLRATSGPGPSIIPSGKAIVMGLIICLVLWVIGLFASYDSKLKLANAKASENYESILWIAVGDCSQEVVKSLVRKNLVNIHQGSGERLLEYATKKECLEVVQFLVGEKVDINSTSGSLNNRTVLHYAAEQGNLEIVKFLLQKGANPNTKEFREKTPRDLARGRVTVMSLNNENINKPYKEIIDLLYNAEKQYTPGQ</sequence>
<dbReference type="EMBL" id="BMAO01027934">
    <property type="protein sequence ID" value="GFR20652.1"/>
    <property type="molecule type" value="Genomic_DNA"/>
</dbReference>
<feature type="repeat" description="ANK" evidence="12">
    <location>
        <begin position="126"/>
        <end position="158"/>
    </location>
</feature>
<keyword evidence="13" id="KW-1133">Transmembrane helix</keyword>
<dbReference type="SMART" id="SM00248">
    <property type="entry name" value="ANK"/>
    <property type="match status" value="3"/>
</dbReference>
<keyword evidence="6" id="KW-0800">Toxin</keyword>
<evidence type="ECO:0000313" key="16">
    <source>
        <dbReference type="EMBL" id="GFR20652.1"/>
    </source>
</evidence>
<dbReference type="SUPFAM" id="SSF48403">
    <property type="entry name" value="Ankyrin repeat"/>
    <property type="match status" value="1"/>
</dbReference>
<keyword evidence="9" id="KW-0638">Presynaptic neurotoxin</keyword>
<protein>
    <submittedName>
        <fullName evidence="14">Ankyrin repeat protein L99</fullName>
    </submittedName>
</protein>
<dbReference type="Proteomes" id="UP000887116">
    <property type="component" value="Unassembled WGS sequence"/>
</dbReference>
<proteinExistence type="predicted"/>
<dbReference type="EMBL" id="BMAO01037391">
    <property type="protein sequence ID" value="GFR17403.1"/>
    <property type="molecule type" value="Genomic_DNA"/>
</dbReference>
<keyword evidence="13" id="KW-0472">Membrane</keyword>
<evidence type="ECO:0000256" key="2">
    <source>
        <dbReference type="ARBA" id="ARBA00004613"/>
    </source>
</evidence>
<dbReference type="GO" id="GO:0044218">
    <property type="term" value="C:other organism cell membrane"/>
    <property type="evidence" value="ECO:0007669"/>
    <property type="project" value="UniProtKB-KW"/>
</dbReference>
<keyword evidence="4" id="KW-0964">Secreted</keyword>
<evidence type="ECO:0000256" key="6">
    <source>
        <dbReference type="ARBA" id="ARBA00022656"/>
    </source>
</evidence>
<feature type="transmembrane region" description="Helical" evidence="13">
    <location>
        <begin position="25"/>
        <end position="45"/>
    </location>
</feature>
<evidence type="ECO:0000256" key="5">
    <source>
        <dbReference type="ARBA" id="ARBA00022537"/>
    </source>
</evidence>
<comment type="caution">
    <text evidence="14">The sequence shown here is derived from an EMBL/GenBank/DDBJ whole genome shotgun (WGS) entry which is preliminary data.</text>
</comment>
<dbReference type="GO" id="GO:0006887">
    <property type="term" value="P:exocytosis"/>
    <property type="evidence" value="ECO:0007669"/>
    <property type="project" value="UniProtKB-KW"/>
</dbReference>
<evidence type="ECO:0000256" key="1">
    <source>
        <dbReference type="ARBA" id="ARBA00004175"/>
    </source>
</evidence>
<evidence type="ECO:0000256" key="3">
    <source>
        <dbReference type="ARBA" id="ARBA00022483"/>
    </source>
</evidence>
<keyword evidence="10 12" id="KW-0040">ANK repeat</keyword>
<evidence type="ECO:0000313" key="14">
    <source>
        <dbReference type="EMBL" id="GFQ65501.1"/>
    </source>
</evidence>
<comment type="subcellular location">
    <subcellularLocation>
        <location evidence="2">Secreted</location>
    </subcellularLocation>
    <subcellularLocation>
        <location evidence="1">Target cell membrane</location>
    </subcellularLocation>
</comment>
<keyword evidence="17" id="KW-1185">Reference proteome</keyword>
<evidence type="ECO:0000256" key="4">
    <source>
        <dbReference type="ARBA" id="ARBA00022525"/>
    </source>
</evidence>
<evidence type="ECO:0000256" key="12">
    <source>
        <dbReference type="PROSITE-ProRule" id="PRU00023"/>
    </source>
</evidence>
<keyword evidence="11" id="KW-1053">Target membrane</keyword>
<evidence type="ECO:0000313" key="17">
    <source>
        <dbReference type="Proteomes" id="UP000887116"/>
    </source>
</evidence>
<evidence type="ECO:0000256" key="7">
    <source>
        <dbReference type="ARBA" id="ARBA00022699"/>
    </source>
</evidence>
<dbReference type="PANTHER" id="PTHR24171">
    <property type="entry name" value="ANKYRIN REPEAT DOMAIN-CONTAINING PROTEIN 39-RELATED"/>
    <property type="match status" value="1"/>
</dbReference>
<dbReference type="Pfam" id="PF12796">
    <property type="entry name" value="Ank_2"/>
    <property type="match status" value="1"/>
</dbReference>
<evidence type="ECO:0000313" key="15">
    <source>
        <dbReference type="EMBL" id="GFR17403.1"/>
    </source>
</evidence>
<dbReference type="InterPro" id="IPR002110">
    <property type="entry name" value="Ankyrin_rpt"/>
</dbReference>
<dbReference type="PROSITE" id="PS50088">
    <property type="entry name" value="ANK_REPEAT"/>
    <property type="match status" value="1"/>
</dbReference>
<gene>
    <name evidence="14" type="primary">NCL1_62411</name>
    <name evidence="15" type="ORF">TNCT_109771</name>
    <name evidence="14" type="ORF">TNCT_395151</name>
    <name evidence="16" type="ORF">TNCT_69981</name>
</gene>
<dbReference type="PANTHER" id="PTHR24171:SF9">
    <property type="entry name" value="ANKYRIN REPEAT DOMAIN-CONTAINING PROTEIN 39"/>
    <property type="match status" value="1"/>
</dbReference>
<reference evidence="14" key="1">
    <citation type="submission" date="2020-07" db="EMBL/GenBank/DDBJ databases">
        <title>Multicomponent nature underlies the extraordinary mechanical properties of spider dragline silk.</title>
        <authorList>
            <person name="Kono N."/>
            <person name="Nakamura H."/>
            <person name="Mori M."/>
            <person name="Yoshida Y."/>
            <person name="Ohtoshi R."/>
            <person name="Malay A.D."/>
            <person name="Moran D.A.P."/>
            <person name="Tomita M."/>
            <person name="Numata K."/>
            <person name="Arakawa K."/>
        </authorList>
    </citation>
    <scope>NUCLEOTIDE SEQUENCE</scope>
</reference>
<dbReference type="GO" id="GO:0090729">
    <property type="term" value="F:toxin activity"/>
    <property type="evidence" value="ECO:0007669"/>
    <property type="project" value="UniProtKB-KW"/>
</dbReference>
<dbReference type="GO" id="GO:0044231">
    <property type="term" value="C:host cell presynaptic membrane"/>
    <property type="evidence" value="ECO:0007669"/>
    <property type="project" value="UniProtKB-KW"/>
</dbReference>
<keyword evidence="8" id="KW-0677">Repeat</keyword>